<dbReference type="InterPro" id="IPR007295">
    <property type="entry name" value="DUF402"/>
</dbReference>
<gene>
    <name evidence="3" type="ORF">ENP47_09760</name>
</gene>
<proteinExistence type="predicted"/>
<dbReference type="PANTHER" id="PTHR39159:SF1">
    <property type="entry name" value="UPF0374 PROTEIN YGAC"/>
    <property type="match status" value="1"/>
</dbReference>
<evidence type="ECO:0000256" key="1">
    <source>
        <dbReference type="ARBA" id="ARBA00022801"/>
    </source>
</evidence>
<dbReference type="GO" id="GO:0016787">
    <property type="term" value="F:hydrolase activity"/>
    <property type="evidence" value="ECO:0007669"/>
    <property type="project" value="UniProtKB-KW"/>
</dbReference>
<dbReference type="PANTHER" id="PTHR39159">
    <property type="match status" value="1"/>
</dbReference>
<dbReference type="EMBL" id="DSJL01000011">
    <property type="protein sequence ID" value="HEF65867.1"/>
    <property type="molecule type" value="Genomic_DNA"/>
</dbReference>
<dbReference type="SUPFAM" id="SSF159234">
    <property type="entry name" value="FomD-like"/>
    <property type="match status" value="1"/>
</dbReference>
<organism evidence="3">
    <name type="scientific">Thermomicrobium roseum</name>
    <dbReference type="NCBI Taxonomy" id="500"/>
    <lineage>
        <taxon>Bacteria</taxon>
        <taxon>Pseudomonadati</taxon>
        <taxon>Thermomicrobiota</taxon>
        <taxon>Thermomicrobia</taxon>
        <taxon>Thermomicrobiales</taxon>
        <taxon>Thermomicrobiaceae</taxon>
        <taxon>Thermomicrobium</taxon>
    </lineage>
</organism>
<feature type="domain" description="DUF402" evidence="2">
    <location>
        <begin position="53"/>
        <end position="155"/>
    </location>
</feature>
<dbReference type="InterPro" id="IPR035930">
    <property type="entry name" value="FomD-like_sf"/>
</dbReference>
<name>A0A7C2BEL6_THERO</name>
<dbReference type="InterPro" id="IPR050212">
    <property type="entry name" value="Ntdp-like"/>
</dbReference>
<dbReference type="Gene3D" id="2.40.380.10">
    <property type="entry name" value="FomD-like"/>
    <property type="match status" value="1"/>
</dbReference>
<evidence type="ECO:0000259" key="2">
    <source>
        <dbReference type="Pfam" id="PF04167"/>
    </source>
</evidence>
<accession>A0A7C2BEL6</accession>
<comment type="caution">
    <text evidence="3">The sequence shown here is derived from an EMBL/GenBank/DDBJ whole genome shotgun (WGS) entry which is preliminary data.</text>
</comment>
<keyword evidence="1" id="KW-0378">Hydrolase</keyword>
<sequence>MQQEHAQRLTIVKLDPVGRAVARYSGLRVPASPGWIAVIAEWTSGPVASGPLHFESGDRLFEYFSVVEPLNAFALYTADGRFKGWYANVSCPALFVEGELWWRDLYIDVIADAAGNIAVLDEEELEASGLQERDPEGYACIIAARDRLLAALATRTYPFDRHPSPGAFSDGAE</sequence>
<dbReference type="AlphaFoldDB" id="A0A7C2BEL6"/>
<dbReference type="Pfam" id="PF04167">
    <property type="entry name" value="DUF402"/>
    <property type="match status" value="1"/>
</dbReference>
<evidence type="ECO:0000313" key="3">
    <source>
        <dbReference type="EMBL" id="HEF65867.1"/>
    </source>
</evidence>
<protein>
    <submittedName>
        <fullName evidence="3">DUF402 domain-containing protein</fullName>
    </submittedName>
</protein>
<reference evidence="3" key="1">
    <citation type="journal article" date="2020" name="mSystems">
        <title>Genome- and Community-Level Interaction Insights into Carbon Utilization and Element Cycling Functions of Hydrothermarchaeota in Hydrothermal Sediment.</title>
        <authorList>
            <person name="Zhou Z."/>
            <person name="Liu Y."/>
            <person name="Xu W."/>
            <person name="Pan J."/>
            <person name="Luo Z.H."/>
            <person name="Li M."/>
        </authorList>
    </citation>
    <scope>NUCLEOTIDE SEQUENCE [LARGE SCALE GENOMIC DNA]</scope>
    <source>
        <strain evidence="3">SpSt-222</strain>
    </source>
</reference>